<keyword evidence="1" id="KW-0812">Transmembrane</keyword>
<proteinExistence type="predicted"/>
<evidence type="ECO:0000259" key="2">
    <source>
        <dbReference type="Pfam" id="PF26514"/>
    </source>
</evidence>
<keyword evidence="1" id="KW-1133">Transmembrane helix</keyword>
<sequence length="366" mass="37078">MILALAASGAAAQDENALFDLGGDRFMAGQSVSMQQEGRDDVFLAGERVSLSADIAGTAHMAGRWLTVTGAVGEGLYAAGQEITVEAPVGGDATLAGQRVDVTAPVAGDLRIFGSEIGIAAPVEGTLLAAGEFVEIDGAVAGDASMAARTLEFGPEAAIAGTLTLYEDDPGTLEVPEGVIPEARIERREIEEWEHDYGDYAPDMGGGAAVVGFVLSVLLVAVLAACAAVFMPGTMAAMRARVLEQPLRTIVTGFVTQSALIGAAILLGMTLIGLLLTPAAIFLAIIAGLAGYIAGAYALGVGVLSAFGRDVPDSTGDRALAAITGALVAAVVALIPLLGWIAVMVLTLAGIGAVTIGLFRPRLFAD</sequence>
<name>S9S9C7_9RHOB</name>
<dbReference type="HOGENOM" id="CLU_635851_0_0_5"/>
<evidence type="ECO:0000313" key="3">
    <source>
        <dbReference type="EMBL" id="EPX86765.1"/>
    </source>
</evidence>
<dbReference type="EMBL" id="APVH01000003">
    <property type="protein sequence ID" value="EPX86765.1"/>
    <property type="molecule type" value="Genomic_DNA"/>
</dbReference>
<dbReference type="InterPro" id="IPR058486">
    <property type="entry name" value="DUF8173"/>
</dbReference>
<dbReference type="Proteomes" id="UP000015347">
    <property type="component" value="Unassembled WGS sequence"/>
</dbReference>
<feature type="transmembrane region" description="Helical" evidence="1">
    <location>
        <begin position="250"/>
        <end position="275"/>
    </location>
</feature>
<dbReference type="AlphaFoldDB" id="S9S9C7"/>
<gene>
    <name evidence="3" type="ORF">Salmuc_01413</name>
</gene>
<dbReference type="eggNOG" id="COG3595">
    <property type="taxonomic scope" value="Bacteria"/>
</dbReference>
<reference evidence="4" key="1">
    <citation type="journal article" date="2014" name="Stand. Genomic Sci.">
        <title>Genome sequence of the exopolysaccharide-producing Salipiger mucosus type strain (DSM 16094(T)), a moderately halophilic member of the Roseobacter clade.</title>
        <authorList>
            <person name="Riedel T."/>
            <person name="Spring S."/>
            <person name="Fiebig A."/>
            <person name="Petersen J."/>
            <person name="Kyrpides N.C."/>
            <person name="Goker M."/>
            <person name="Klenk H.P."/>
        </authorList>
    </citation>
    <scope>NUCLEOTIDE SEQUENCE [LARGE SCALE GENOMIC DNA]</scope>
    <source>
        <strain evidence="4">DSM 16094</strain>
    </source>
</reference>
<evidence type="ECO:0000313" key="4">
    <source>
        <dbReference type="Proteomes" id="UP000015347"/>
    </source>
</evidence>
<organism evidence="3 4">
    <name type="scientific">Salipiger mucosus DSM 16094</name>
    <dbReference type="NCBI Taxonomy" id="1123237"/>
    <lineage>
        <taxon>Bacteria</taxon>
        <taxon>Pseudomonadati</taxon>
        <taxon>Pseudomonadota</taxon>
        <taxon>Alphaproteobacteria</taxon>
        <taxon>Rhodobacterales</taxon>
        <taxon>Roseobacteraceae</taxon>
        <taxon>Salipiger</taxon>
    </lineage>
</organism>
<feature type="transmembrane region" description="Helical" evidence="1">
    <location>
        <begin position="341"/>
        <end position="359"/>
    </location>
</feature>
<comment type="caution">
    <text evidence="3">The sequence shown here is derived from an EMBL/GenBank/DDBJ whole genome shotgun (WGS) entry which is preliminary data.</text>
</comment>
<feature type="transmembrane region" description="Helical" evidence="1">
    <location>
        <begin position="208"/>
        <end position="230"/>
    </location>
</feature>
<feature type="transmembrane region" description="Helical" evidence="1">
    <location>
        <begin position="281"/>
        <end position="307"/>
    </location>
</feature>
<feature type="domain" description="DUF8173" evidence="2">
    <location>
        <begin position="209"/>
        <end position="360"/>
    </location>
</feature>
<dbReference type="Pfam" id="PF26514">
    <property type="entry name" value="DUF8173"/>
    <property type="match status" value="1"/>
</dbReference>
<protein>
    <recommendedName>
        <fullName evidence="2">DUF8173 domain-containing protein</fullName>
    </recommendedName>
</protein>
<keyword evidence="4" id="KW-1185">Reference proteome</keyword>
<keyword evidence="1" id="KW-0472">Membrane</keyword>
<evidence type="ECO:0000256" key="1">
    <source>
        <dbReference type="SAM" id="Phobius"/>
    </source>
</evidence>
<accession>S9S9C7</accession>
<dbReference type="STRING" id="1123237.Salmuc_01413"/>